<gene>
    <name evidence="2" type="ORF">GCM10007103_32700</name>
</gene>
<dbReference type="AlphaFoldDB" id="A0A918SL66"/>
<name>A0A918SL66_9FLAO</name>
<comment type="caution">
    <text evidence="2">The sequence shown here is derived from an EMBL/GenBank/DDBJ whole genome shotgun (WGS) entry which is preliminary data.</text>
</comment>
<keyword evidence="3" id="KW-1185">Reference proteome</keyword>
<dbReference type="PANTHER" id="PTHR22916:SF3">
    <property type="entry name" value="UDP-GLCNAC:BETAGAL BETA-1,3-N-ACETYLGLUCOSAMINYLTRANSFERASE-LIKE PROTEIN 1"/>
    <property type="match status" value="1"/>
</dbReference>
<accession>A0A918SL66</accession>
<evidence type="ECO:0000259" key="1">
    <source>
        <dbReference type="Pfam" id="PF00535"/>
    </source>
</evidence>
<dbReference type="GO" id="GO:0016758">
    <property type="term" value="F:hexosyltransferase activity"/>
    <property type="evidence" value="ECO:0007669"/>
    <property type="project" value="UniProtKB-ARBA"/>
</dbReference>
<dbReference type="InterPro" id="IPR029044">
    <property type="entry name" value="Nucleotide-diphossugar_trans"/>
</dbReference>
<reference evidence="2" key="2">
    <citation type="submission" date="2020-09" db="EMBL/GenBank/DDBJ databases">
        <authorList>
            <person name="Sun Q."/>
            <person name="Kim S."/>
        </authorList>
    </citation>
    <scope>NUCLEOTIDE SEQUENCE</scope>
    <source>
        <strain evidence="2">KCTC 12719</strain>
    </source>
</reference>
<dbReference type="RefSeq" id="WP_189606077.1">
    <property type="nucleotide sequence ID" value="NZ_BMXB01000021.1"/>
</dbReference>
<dbReference type="SUPFAM" id="SSF53448">
    <property type="entry name" value="Nucleotide-diphospho-sugar transferases"/>
    <property type="match status" value="1"/>
</dbReference>
<sequence length="316" mass="37862">MLVSIVIPTYNRSDLIGATLDSIIAQTYLQWECIVVDDDSIDYTVELMEFYCKKDPRVKYLQRPENRRKGANACRNYGFEKSRGNYIQWFDSDDLMVPEFLEAKVKSIEEHEVDFVISKSANFQDPNSENIISRNDGYYRFDKFNLTNYNYVTQNINWLTYDFLGKRELCEKVRFNETLSSSQEYNFFCKLTCFSTKAFIIDKFLTNRRVHSDSIRVRYKSNPKKEEERNHIDLETWREIAEIKPGSKSERYFLFSLLKFDQRSLPTKGNQKYIFKSMYKQNRLTTVFLFLLYRHFFQITGRGYFLRRLALIDFTN</sequence>
<protein>
    <recommendedName>
        <fullName evidence="1">Glycosyltransferase 2-like domain-containing protein</fullName>
    </recommendedName>
</protein>
<dbReference type="Pfam" id="PF00535">
    <property type="entry name" value="Glycos_transf_2"/>
    <property type="match status" value="1"/>
</dbReference>
<dbReference type="CDD" id="cd00761">
    <property type="entry name" value="Glyco_tranf_GTA_type"/>
    <property type="match status" value="1"/>
</dbReference>
<dbReference type="PANTHER" id="PTHR22916">
    <property type="entry name" value="GLYCOSYLTRANSFERASE"/>
    <property type="match status" value="1"/>
</dbReference>
<dbReference type="Proteomes" id="UP000610456">
    <property type="component" value="Unassembled WGS sequence"/>
</dbReference>
<dbReference type="EMBL" id="BMXB01000021">
    <property type="protein sequence ID" value="GHA49346.1"/>
    <property type="molecule type" value="Genomic_DNA"/>
</dbReference>
<evidence type="ECO:0000313" key="3">
    <source>
        <dbReference type="Proteomes" id="UP000610456"/>
    </source>
</evidence>
<organism evidence="2 3">
    <name type="scientific">Salinimicrobium marinum</name>
    <dbReference type="NCBI Taxonomy" id="680283"/>
    <lineage>
        <taxon>Bacteria</taxon>
        <taxon>Pseudomonadati</taxon>
        <taxon>Bacteroidota</taxon>
        <taxon>Flavobacteriia</taxon>
        <taxon>Flavobacteriales</taxon>
        <taxon>Flavobacteriaceae</taxon>
        <taxon>Salinimicrobium</taxon>
    </lineage>
</organism>
<proteinExistence type="predicted"/>
<reference evidence="2" key="1">
    <citation type="journal article" date="2014" name="Int. J. Syst. Evol. Microbiol.">
        <title>Complete genome sequence of Corynebacterium casei LMG S-19264T (=DSM 44701T), isolated from a smear-ripened cheese.</title>
        <authorList>
            <consortium name="US DOE Joint Genome Institute (JGI-PGF)"/>
            <person name="Walter F."/>
            <person name="Albersmeier A."/>
            <person name="Kalinowski J."/>
            <person name="Ruckert C."/>
        </authorList>
    </citation>
    <scope>NUCLEOTIDE SEQUENCE</scope>
    <source>
        <strain evidence="2">KCTC 12719</strain>
    </source>
</reference>
<evidence type="ECO:0000313" key="2">
    <source>
        <dbReference type="EMBL" id="GHA49346.1"/>
    </source>
</evidence>
<dbReference type="InterPro" id="IPR001173">
    <property type="entry name" value="Glyco_trans_2-like"/>
</dbReference>
<feature type="domain" description="Glycosyltransferase 2-like" evidence="1">
    <location>
        <begin position="4"/>
        <end position="151"/>
    </location>
</feature>
<dbReference type="Gene3D" id="3.90.550.10">
    <property type="entry name" value="Spore Coat Polysaccharide Biosynthesis Protein SpsA, Chain A"/>
    <property type="match status" value="1"/>
</dbReference>